<keyword evidence="3" id="KW-1185">Reference proteome</keyword>
<dbReference type="AlphaFoldDB" id="A0A5B7KEM0"/>
<sequence length="59" mass="6120">MIIASSVLTSRPRPINQHLDETAEVARALRGHLPAYFMAPAGCLVAPSAALLVAAIVPA</sequence>
<gene>
    <name evidence="2" type="ORF">E2C01_100945</name>
</gene>
<evidence type="ECO:0000313" key="3">
    <source>
        <dbReference type="Proteomes" id="UP000324222"/>
    </source>
</evidence>
<dbReference type="Proteomes" id="UP000324222">
    <property type="component" value="Unassembled WGS sequence"/>
</dbReference>
<feature type="transmembrane region" description="Helical" evidence="1">
    <location>
        <begin position="35"/>
        <end position="57"/>
    </location>
</feature>
<name>A0A5B7KEM0_PORTR</name>
<accession>A0A5B7KEM0</accession>
<comment type="caution">
    <text evidence="2">The sequence shown here is derived from an EMBL/GenBank/DDBJ whole genome shotgun (WGS) entry which is preliminary data.</text>
</comment>
<reference evidence="2 3" key="1">
    <citation type="submission" date="2019-05" db="EMBL/GenBank/DDBJ databases">
        <title>Another draft genome of Portunus trituberculatus and its Hox gene families provides insights of decapod evolution.</title>
        <authorList>
            <person name="Jeong J.-H."/>
            <person name="Song I."/>
            <person name="Kim S."/>
            <person name="Choi T."/>
            <person name="Kim D."/>
            <person name="Ryu S."/>
            <person name="Kim W."/>
        </authorList>
    </citation>
    <scope>NUCLEOTIDE SEQUENCE [LARGE SCALE GENOMIC DNA]</scope>
    <source>
        <tissue evidence="2">Muscle</tissue>
    </source>
</reference>
<organism evidence="2 3">
    <name type="scientific">Portunus trituberculatus</name>
    <name type="common">Swimming crab</name>
    <name type="synonym">Neptunus trituberculatus</name>
    <dbReference type="NCBI Taxonomy" id="210409"/>
    <lineage>
        <taxon>Eukaryota</taxon>
        <taxon>Metazoa</taxon>
        <taxon>Ecdysozoa</taxon>
        <taxon>Arthropoda</taxon>
        <taxon>Crustacea</taxon>
        <taxon>Multicrustacea</taxon>
        <taxon>Malacostraca</taxon>
        <taxon>Eumalacostraca</taxon>
        <taxon>Eucarida</taxon>
        <taxon>Decapoda</taxon>
        <taxon>Pleocyemata</taxon>
        <taxon>Brachyura</taxon>
        <taxon>Eubrachyura</taxon>
        <taxon>Portunoidea</taxon>
        <taxon>Portunidae</taxon>
        <taxon>Portuninae</taxon>
        <taxon>Portunus</taxon>
    </lineage>
</organism>
<protein>
    <submittedName>
        <fullName evidence="2">Uncharacterized protein</fullName>
    </submittedName>
</protein>
<keyword evidence="1" id="KW-1133">Transmembrane helix</keyword>
<keyword evidence="1" id="KW-0472">Membrane</keyword>
<evidence type="ECO:0000313" key="2">
    <source>
        <dbReference type="EMBL" id="MPD05214.1"/>
    </source>
</evidence>
<evidence type="ECO:0000256" key="1">
    <source>
        <dbReference type="SAM" id="Phobius"/>
    </source>
</evidence>
<proteinExistence type="predicted"/>
<keyword evidence="1" id="KW-0812">Transmembrane</keyword>
<dbReference type="EMBL" id="VSRR010144958">
    <property type="protein sequence ID" value="MPD05214.1"/>
    <property type="molecule type" value="Genomic_DNA"/>
</dbReference>